<comment type="caution">
    <text evidence="3">The sequence shown here is derived from an EMBL/GenBank/DDBJ whole genome shotgun (WGS) entry which is preliminary data.</text>
</comment>
<dbReference type="EMBL" id="BAAABY010000040">
    <property type="protein sequence ID" value="GAA0482974.1"/>
    <property type="molecule type" value="Genomic_DNA"/>
</dbReference>
<feature type="chain" id="PRO_5047003022" description="Secreted protein" evidence="2">
    <location>
        <begin position="25"/>
        <end position="121"/>
    </location>
</feature>
<accession>A0ABN1ASI0</accession>
<gene>
    <name evidence="3" type="ORF">GCM10010361_54770</name>
</gene>
<proteinExistence type="predicted"/>
<keyword evidence="4" id="KW-1185">Reference proteome</keyword>
<sequence length="121" mass="12780">MSASARLPAVVPAGPAAVAAPAVAAPAPSVPMSTTSDNSHLSVLRMRPPLGFAKVALNLSVRPATDHPPTGGSGHTRRWFRSRPYALLLSGPWRPYAPVRHTRTRSSSSEKSPVKERHSSA</sequence>
<evidence type="ECO:0008006" key="5">
    <source>
        <dbReference type="Google" id="ProtNLM"/>
    </source>
</evidence>
<reference evidence="3 4" key="1">
    <citation type="journal article" date="2019" name="Int. J. Syst. Evol. Microbiol.">
        <title>The Global Catalogue of Microorganisms (GCM) 10K type strain sequencing project: providing services to taxonomists for standard genome sequencing and annotation.</title>
        <authorList>
            <consortium name="The Broad Institute Genomics Platform"/>
            <consortium name="The Broad Institute Genome Sequencing Center for Infectious Disease"/>
            <person name="Wu L."/>
            <person name="Ma J."/>
        </authorList>
    </citation>
    <scope>NUCLEOTIDE SEQUENCE [LARGE SCALE GENOMIC DNA]</scope>
    <source>
        <strain evidence="3 4">JCM 4805</strain>
    </source>
</reference>
<name>A0ABN1ASI0_9ACTN</name>
<organism evidence="3 4">
    <name type="scientific">Streptomyces olivaceiscleroticus</name>
    <dbReference type="NCBI Taxonomy" id="68245"/>
    <lineage>
        <taxon>Bacteria</taxon>
        <taxon>Bacillati</taxon>
        <taxon>Actinomycetota</taxon>
        <taxon>Actinomycetes</taxon>
        <taxon>Kitasatosporales</taxon>
        <taxon>Streptomycetaceae</taxon>
        <taxon>Streptomyces</taxon>
    </lineage>
</organism>
<evidence type="ECO:0000313" key="3">
    <source>
        <dbReference type="EMBL" id="GAA0482974.1"/>
    </source>
</evidence>
<feature type="region of interest" description="Disordered" evidence="1">
    <location>
        <begin position="95"/>
        <end position="121"/>
    </location>
</feature>
<dbReference type="Proteomes" id="UP001500909">
    <property type="component" value="Unassembled WGS sequence"/>
</dbReference>
<keyword evidence="2" id="KW-0732">Signal</keyword>
<protein>
    <recommendedName>
        <fullName evidence="5">Secreted protein</fullName>
    </recommendedName>
</protein>
<evidence type="ECO:0000256" key="1">
    <source>
        <dbReference type="SAM" id="MobiDB-lite"/>
    </source>
</evidence>
<feature type="signal peptide" evidence="2">
    <location>
        <begin position="1"/>
        <end position="24"/>
    </location>
</feature>
<evidence type="ECO:0000313" key="4">
    <source>
        <dbReference type="Proteomes" id="UP001500909"/>
    </source>
</evidence>
<feature type="compositionally biased region" description="Basic and acidic residues" evidence="1">
    <location>
        <begin position="112"/>
        <end position="121"/>
    </location>
</feature>
<evidence type="ECO:0000256" key="2">
    <source>
        <dbReference type="SAM" id="SignalP"/>
    </source>
</evidence>